<proteinExistence type="predicted"/>
<evidence type="ECO:0000313" key="4">
    <source>
        <dbReference type="Proteomes" id="UP000238672"/>
    </source>
</evidence>
<reference evidence="3 4" key="1">
    <citation type="submission" date="2018-02" db="EMBL/GenBank/DDBJ databases">
        <title>Metagenomics reveals mixed infection of spiroplasma and phytoplasma in chicory.</title>
        <authorList>
            <person name="Polano C."/>
            <person name="Moruzzi S."/>
            <person name="Ermacora P."/>
            <person name="Ferrini F."/>
            <person name="Martini M."/>
            <person name="Firrao G."/>
        </authorList>
    </citation>
    <scope>NUCLEOTIDE SEQUENCE [LARGE SCALE GENOMIC DNA]</scope>
    <source>
        <strain evidence="3 4">ChiP</strain>
    </source>
</reference>
<dbReference type="Gene3D" id="1.10.3210.10">
    <property type="entry name" value="Hypothetical protein af1432"/>
    <property type="match status" value="1"/>
</dbReference>
<feature type="domain" description="HD" evidence="2">
    <location>
        <begin position="165"/>
        <end position="281"/>
    </location>
</feature>
<sequence length="321" mass="37317">MYKNQTQFLKEKKIGECFYLTGKLVNYNKGEHFDNVDLLLPENFCVNIKLEEPWNSQCLIKEKIYVFQVILTEKKTKNILLCQDVNLIEKLANLEDIYKYYKYFFSCAPISFQKIDDLIQSYLKQIKNKIIYQITSNLYLRYQRSFLISPAAFKMHHDYYGGLGYHVSNMLKISVDFLTSYPYLNKDLLYAGIILHDMSKIEEFNFEEKTYTKEGVLLGHLILGVNRIHQEALSLGFQGTEEVLILKHLIISHHGLLEYGSAKKPQIAEALLLWHLDDIDAKLTALGDQLTQTSQGTFTIPVNALGKRCFYKPNLDKKINN</sequence>
<gene>
    <name evidence="3" type="ORF">C6B37_01400</name>
</gene>
<dbReference type="Pfam" id="PF01966">
    <property type="entry name" value="HD"/>
    <property type="match status" value="1"/>
</dbReference>
<dbReference type="SUPFAM" id="SSF109604">
    <property type="entry name" value="HD-domain/PDEase-like"/>
    <property type="match status" value="1"/>
</dbReference>
<keyword evidence="1" id="KW-0378">Hydrolase</keyword>
<evidence type="ECO:0000256" key="1">
    <source>
        <dbReference type="ARBA" id="ARBA00022801"/>
    </source>
</evidence>
<accession>A0A2S8NUR9</accession>
<keyword evidence="4" id="KW-1185">Reference proteome</keyword>
<dbReference type="GO" id="GO:0031125">
    <property type="term" value="P:rRNA 3'-end processing"/>
    <property type="evidence" value="ECO:0007669"/>
    <property type="project" value="TreeGrafter"/>
</dbReference>
<dbReference type="AlphaFoldDB" id="A0A2S8NUR9"/>
<dbReference type="PANTHER" id="PTHR37294:SF1">
    <property type="entry name" value="3'-5' EXORIBONUCLEASE YHAM"/>
    <property type="match status" value="1"/>
</dbReference>
<dbReference type="Proteomes" id="UP000238672">
    <property type="component" value="Unassembled WGS sequence"/>
</dbReference>
<dbReference type="InterPro" id="IPR006674">
    <property type="entry name" value="HD_domain"/>
</dbReference>
<evidence type="ECO:0000313" key="3">
    <source>
        <dbReference type="EMBL" id="PQP79730.1"/>
    </source>
</evidence>
<dbReference type="EMBL" id="PUUG01000036">
    <property type="protein sequence ID" value="PQP79730.1"/>
    <property type="molecule type" value="Genomic_DNA"/>
</dbReference>
<organism evidence="3 4">
    <name type="scientific">Candidatus Phytoplasma phoenicium</name>
    <dbReference type="NCBI Taxonomy" id="198422"/>
    <lineage>
        <taxon>Bacteria</taxon>
        <taxon>Bacillati</taxon>
        <taxon>Mycoplasmatota</taxon>
        <taxon>Mollicutes</taxon>
        <taxon>Acholeplasmatales</taxon>
        <taxon>Acholeplasmataceae</taxon>
        <taxon>Candidatus Phytoplasma</taxon>
        <taxon>16SrIX (Pigeon pea witches'-broom group)</taxon>
    </lineage>
</organism>
<comment type="caution">
    <text evidence="3">The sequence shown here is derived from an EMBL/GenBank/DDBJ whole genome shotgun (WGS) entry which is preliminary data.</text>
</comment>
<dbReference type="PANTHER" id="PTHR37294">
    <property type="entry name" value="3'-5' EXORIBONUCLEASE YHAM"/>
    <property type="match status" value="1"/>
</dbReference>
<dbReference type="InterPro" id="IPR050798">
    <property type="entry name" value="YhaM_exoribonuc/phosphodiest"/>
</dbReference>
<dbReference type="GO" id="GO:0016787">
    <property type="term" value="F:hydrolase activity"/>
    <property type="evidence" value="ECO:0007669"/>
    <property type="project" value="UniProtKB-KW"/>
</dbReference>
<name>A0A2S8NUR9_9MOLU</name>
<protein>
    <submittedName>
        <fullName evidence="3">CMP-binding protein</fullName>
    </submittedName>
</protein>
<evidence type="ECO:0000259" key="2">
    <source>
        <dbReference type="Pfam" id="PF01966"/>
    </source>
</evidence>